<organism evidence="2 3">
    <name type="scientific">Theileria equi strain WA</name>
    <dbReference type="NCBI Taxonomy" id="1537102"/>
    <lineage>
        <taxon>Eukaryota</taxon>
        <taxon>Sar</taxon>
        <taxon>Alveolata</taxon>
        <taxon>Apicomplexa</taxon>
        <taxon>Aconoidasida</taxon>
        <taxon>Piroplasmida</taxon>
        <taxon>Theileriidae</taxon>
        <taxon>Theileria</taxon>
    </lineage>
</organism>
<proteinExistence type="predicted"/>
<dbReference type="EMBL" id="ACOU01000004">
    <property type="protein sequence ID" value="EKX72927.1"/>
    <property type="molecule type" value="Genomic_DNA"/>
</dbReference>
<dbReference type="Pfam" id="PF00364">
    <property type="entry name" value="Biotin_lipoyl"/>
    <property type="match status" value="1"/>
</dbReference>
<feature type="domain" description="Lipoyl-binding" evidence="1">
    <location>
        <begin position="81"/>
        <end position="134"/>
    </location>
</feature>
<dbReference type="KEGG" id="beq:BEWA_014860"/>
<evidence type="ECO:0000313" key="2">
    <source>
        <dbReference type="EMBL" id="EKX72927.1"/>
    </source>
</evidence>
<dbReference type="VEuPathDB" id="PiroplasmaDB:BEWA_014860"/>
<dbReference type="OrthoDB" id="333572at2759"/>
<dbReference type="InterPro" id="IPR011053">
    <property type="entry name" value="Single_hybrid_motif"/>
</dbReference>
<keyword evidence="3" id="KW-1185">Reference proteome</keyword>
<dbReference type="Gene3D" id="2.40.50.100">
    <property type="match status" value="1"/>
</dbReference>
<sequence>MYFSSLSKLASIFQNSFTNTSRHLRSKLHHSSNLKISGLDNNKWTRCFSIKSQDESVCPVELSESIVRITPSLESADVSIIKVPQIGKNLKKFKLHQWFKKPGDYVKSGEILCIIETEKIFGKVYSQLSGIVIENVCKEV</sequence>
<evidence type="ECO:0000259" key="1">
    <source>
        <dbReference type="Pfam" id="PF00364"/>
    </source>
</evidence>
<dbReference type="InterPro" id="IPR000089">
    <property type="entry name" value="Biotin_lipoyl"/>
</dbReference>
<dbReference type="CDD" id="cd06849">
    <property type="entry name" value="lipoyl_domain"/>
    <property type="match status" value="1"/>
</dbReference>
<dbReference type="STRING" id="1537102.L1LBV6"/>
<comment type="caution">
    <text evidence="2">The sequence shown here is derived from an EMBL/GenBank/DDBJ whole genome shotgun (WGS) entry which is preliminary data.</text>
</comment>
<dbReference type="Proteomes" id="UP000031512">
    <property type="component" value="Unassembled WGS sequence"/>
</dbReference>
<dbReference type="RefSeq" id="XP_004832379.1">
    <property type="nucleotide sequence ID" value="XM_004832322.1"/>
</dbReference>
<dbReference type="AlphaFoldDB" id="L1LBV6"/>
<dbReference type="SUPFAM" id="SSF51230">
    <property type="entry name" value="Single hybrid motif"/>
    <property type="match status" value="1"/>
</dbReference>
<gene>
    <name evidence="2" type="ORF">BEWA_014860</name>
</gene>
<name>L1LBV6_THEEQ</name>
<dbReference type="GeneID" id="15804562"/>
<dbReference type="eggNOG" id="ENOG502QWVH">
    <property type="taxonomic scope" value="Eukaryota"/>
</dbReference>
<reference evidence="2 3" key="1">
    <citation type="journal article" date="2012" name="BMC Genomics">
        <title>Comparative genomic analysis and phylogenetic position of Theileria equi.</title>
        <authorList>
            <person name="Kappmeyer L.S."/>
            <person name="Thiagarajan M."/>
            <person name="Herndon D.R."/>
            <person name="Ramsay J.D."/>
            <person name="Caler E."/>
            <person name="Djikeng A."/>
            <person name="Gillespie J.J."/>
            <person name="Lau A.O."/>
            <person name="Roalson E.H."/>
            <person name="Silva J.C."/>
            <person name="Silva M.G."/>
            <person name="Suarez C.E."/>
            <person name="Ueti M.W."/>
            <person name="Nene V.M."/>
            <person name="Mealey R.H."/>
            <person name="Knowles D.P."/>
            <person name="Brayton K.A."/>
        </authorList>
    </citation>
    <scope>NUCLEOTIDE SEQUENCE [LARGE SCALE GENOMIC DNA]</scope>
    <source>
        <strain evidence="2 3">WA</strain>
    </source>
</reference>
<accession>L1LBV6</accession>
<protein>
    <recommendedName>
        <fullName evidence="1">Lipoyl-binding domain-containing protein</fullName>
    </recommendedName>
</protein>
<evidence type="ECO:0000313" key="3">
    <source>
        <dbReference type="Proteomes" id="UP000031512"/>
    </source>
</evidence>